<dbReference type="HOGENOM" id="CLU_198806_0_0_11"/>
<dbReference type="EMBL" id="DS990238">
    <property type="protein sequence ID" value="EEQ54216.1"/>
    <property type="molecule type" value="Genomic_DNA"/>
</dbReference>
<dbReference type="SMART" id="SM00530">
    <property type="entry name" value="HTH_XRE"/>
    <property type="match status" value="1"/>
</dbReference>
<evidence type="ECO:0000313" key="2">
    <source>
        <dbReference type="EMBL" id="EEQ54216.1"/>
    </source>
</evidence>
<feature type="domain" description="HTH cro/C1-type" evidence="1">
    <location>
        <begin position="15"/>
        <end position="70"/>
    </location>
</feature>
<dbReference type="InterPro" id="IPR010982">
    <property type="entry name" value="Lambda_DNA-bd_dom_sf"/>
</dbReference>
<evidence type="ECO:0000259" key="1">
    <source>
        <dbReference type="PROSITE" id="PS50943"/>
    </source>
</evidence>
<dbReference type="SUPFAM" id="SSF47413">
    <property type="entry name" value="lambda repressor-like DNA-binding domains"/>
    <property type="match status" value="1"/>
</dbReference>
<sequence>MHMIVMDIAEYARLIKDERQRQGISQTDMAQRLGVSRRWLIEFEHARVPNPGFSTILSALTELGLSLDVRKTPQPAELYEW</sequence>
<accession>C5E8J9</accession>
<organism evidence="2">
    <name type="scientific">Bifidobacterium longum subsp. infantis CCUG 52486</name>
    <dbReference type="NCBI Taxonomy" id="537937"/>
    <lineage>
        <taxon>Bacteria</taxon>
        <taxon>Bacillati</taxon>
        <taxon>Actinomycetota</taxon>
        <taxon>Actinomycetes</taxon>
        <taxon>Bifidobacteriales</taxon>
        <taxon>Bifidobacteriaceae</taxon>
        <taxon>Bifidobacterium</taxon>
    </lineage>
</organism>
<dbReference type="Proteomes" id="UP000005084">
    <property type="component" value="Unassembled WGS sequence"/>
</dbReference>
<dbReference type="GO" id="GO:0003677">
    <property type="term" value="F:DNA binding"/>
    <property type="evidence" value="ECO:0007669"/>
    <property type="project" value="UniProtKB-KW"/>
</dbReference>
<dbReference type="CDD" id="cd00093">
    <property type="entry name" value="HTH_XRE"/>
    <property type="match status" value="1"/>
</dbReference>
<dbReference type="Pfam" id="PF13560">
    <property type="entry name" value="HTH_31"/>
    <property type="match status" value="1"/>
</dbReference>
<dbReference type="InterPro" id="IPR001387">
    <property type="entry name" value="Cro/C1-type_HTH"/>
</dbReference>
<name>C5E8J9_BIFLI</name>
<reference evidence="2" key="1">
    <citation type="submission" date="2008-08" db="EMBL/GenBank/DDBJ databases">
        <title>Annotation of Bifidobacterium longum subsp. infantis CCUG 52486.</title>
        <authorList>
            <consortium name="The Broad Institute Genome Sequencing Platform"/>
            <person name="Gougoulias C."/>
            <person name="Tuohy K.M."/>
            <person name="Gibson G.R."/>
            <person name="Ward D."/>
            <person name="Mehta T."/>
            <person name="Young S."/>
            <person name="Jaffe D."/>
            <person name="Gnerre S."/>
            <person name="Berlin A."/>
            <person name="Heiman D."/>
            <person name="Hepburn T."/>
            <person name="Shea T."/>
            <person name="Sykes S."/>
            <person name="Alvarado L."/>
            <person name="Kodira C."/>
            <person name="Borodovsky M."/>
            <person name="Lander E."/>
            <person name="Galagan J."/>
            <person name="Nusbaum C."/>
            <person name="Birren B."/>
        </authorList>
    </citation>
    <scope>NUCLEOTIDE SEQUENCE [LARGE SCALE GENOMIC DNA]</scope>
    <source>
        <strain evidence="2">CCUG 52486</strain>
    </source>
</reference>
<keyword evidence="2" id="KW-0238">DNA-binding</keyword>
<proteinExistence type="predicted"/>
<dbReference type="PROSITE" id="PS50943">
    <property type="entry name" value="HTH_CROC1"/>
    <property type="match status" value="1"/>
</dbReference>
<dbReference type="Gene3D" id="1.10.260.40">
    <property type="entry name" value="lambda repressor-like DNA-binding domains"/>
    <property type="match status" value="1"/>
</dbReference>
<protein>
    <submittedName>
        <fullName evidence="2">DNA-binding helix-turn-helix protein</fullName>
    </submittedName>
</protein>
<dbReference type="AlphaFoldDB" id="C5E8J9"/>
<gene>
    <name evidence="2" type="ORF">BLIG_00165</name>
</gene>